<keyword evidence="5" id="KW-0520">NAD</keyword>
<keyword evidence="4 7" id="KW-0560">Oxidoreductase</keyword>
<comment type="similarity">
    <text evidence="1">Belongs to the NADH dehydrogenase family.</text>
</comment>
<evidence type="ECO:0000256" key="5">
    <source>
        <dbReference type="ARBA" id="ARBA00023027"/>
    </source>
</evidence>
<keyword evidence="3" id="KW-0274">FAD</keyword>
<dbReference type="InterPro" id="IPR036188">
    <property type="entry name" value="FAD/NAD-bd_sf"/>
</dbReference>
<dbReference type="PRINTS" id="PR00368">
    <property type="entry name" value="FADPNR"/>
</dbReference>
<dbReference type="EMBL" id="CP159218">
    <property type="protein sequence ID" value="XCG63630.1"/>
    <property type="molecule type" value="Genomic_DNA"/>
</dbReference>
<dbReference type="GO" id="GO:0003954">
    <property type="term" value="F:NADH dehydrogenase activity"/>
    <property type="evidence" value="ECO:0007669"/>
    <property type="project" value="InterPro"/>
</dbReference>
<keyword evidence="2" id="KW-0285">Flavoprotein</keyword>
<evidence type="ECO:0000256" key="2">
    <source>
        <dbReference type="ARBA" id="ARBA00022630"/>
    </source>
</evidence>
<evidence type="ECO:0000256" key="4">
    <source>
        <dbReference type="ARBA" id="ARBA00023002"/>
    </source>
</evidence>
<dbReference type="AlphaFoldDB" id="A0AAU8DNR7"/>
<accession>A0AAU8DNR7</accession>
<evidence type="ECO:0000256" key="3">
    <source>
        <dbReference type="ARBA" id="ARBA00022827"/>
    </source>
</evidence>
<dbReference type="Gene3D" id="3.50.50.100">
    <property type="match status" value="1"/>
</dbReference>
<dbReference type="RefSeq" id="WP_353649245.1">
    <property type="nucleotide sequence ID" value="NZ_CP159218.1"/>
</dbReference>
<evidence type="ECO:0000256" key="1">
    <source>
        <dbReference type="ARBA" id="ARBA00005272"/>
    </source>
</evidence>
<evidence type="ECO:0000259" key="6">
    <source>
        <dbReference type="Pfam" id="PF07992"/>
    </source>
</evidence>
<dbReference type="SUPFAM" id="SSF51905">
    <property type="entry name" value="FAD/NAD(P)-binding domain"/>
    <property type="match status" value="1"/>
</dbReference>
<gene>
    <name evidence="7" type="ORF">ABLG96_20995</name>
</gene>
<reference evidence="7" key="1">
    <citation type="submission" date="2024-05" db="EMBL/GenBank/DDBJ databases">
        <authorList>
            <person name="Cai S.Y."/>
            <person name="Jin L.M."/>
            <person name="Li H.R."/>
        </authorList>
    </citation>
    <scope>NUCLEOTIDE SEQUENCE</scope>
    <source>
        <strain evidence="7">A5-74</strain>
    </source>
</reference>
<feature type="domain" description="FAD/NAD(P)-binding" evidence="6">
    <location>
        <begin position="14"/>
        <end position="324"/>
    </location>
</feature>
<dbReference type="PANTHER" id="PTHR43706:SF45">
    <property type="entry name" value="NADH DEHYDROGENASE-LIKE PROTEIN RV1812C"/>
    <property type="match status" value="1"/>
</dbReference>
<name>A0AAU8DNR7_9ACTN</name>
<dbReference type="EC" id="1.6.5.-" evidence="7"/>
<dbReference type="InterPro" id="IPR045024">
    <property type="entry name" value="NDH-2"/>
</dbReference>
<proteinExistence type="inferred from homology"/>
<dbReference type="PRINTS" id="PR00469">
    <property type="entry name" value="PNDRDTASEII"/>
</dbReference>
<evidence type="ECO:0000313" key="7">
    <source>
        <dbReference type="EMBL" id="XCG63630.1"/>
    </source>
</evidence>
<dbReference type="InterPro" id="IPR023753">
    <property type="entry name" value="FAD/NAD-binding_dom"/>
</dbReference>
<dbReference type="PANTHER" id="PTHR43706">
    <property type="entry name" value="NADH DEHYDROGENASE"/>
    <property type="match status" value="1"/>
</dbReference>
<dbReference type="Pfam" id="PF07992">
    <property type="entry name" value="Pyr_redox_2"/>
    <property type="match status" value="1"/>
</dbReference>
<sequence length="467" mass="50144">MTEMNEHTVHIRPRIVIVGGGFVGYTVARTLGRKLRPDEADVVLIDATGVMTYQPFLAEVAGGLVEPRHLAIPLRQVLPHARVVTGRVTTVDRQAKTVLVTLPDGTGYSEEYDQLVMAPGAVPRTRPIPGLAESAVGFGTLADASYLRDRVLTRIALAADTDNLPTFRRALSFVVIGGGYSGVEAVAELQNLATAAIKRYPNLKPRDMRWELIEAGEEIMPELPPRLGEYTRRRLTKSGITVRLTTQVTSLEDGMVTLSDGKQFAADTVVWTAGVRANPLLATLGVPVDARGRLQCNPLLQVQGAPGIWSAGDGAAVPDLAAAAKVRDNGATMPLCGPTAQHAVRQAKRLARNILAIIRNRSTGDYRHPDAGSVASLGLHRGVARIYGIPMRGIIAWLLHRCYHLMMVPTWGRKVRVAAGWGAALFGRRDLTPLPAGGWTVNLSGMPVGVEQDVLLAATAVVRLHAG</sequence>
<protein>
    <submittedName>
        <fullName evidence="7">NAD(P)/FAD-dependent oxidoreductase</fullName>
        <ecNumber evidence="7">1.6.5.-</ecNumber>
    </submittedName>
</protein>
<organism evidence="7">
    <name type="scientific">Nakamurella sp. A5-74</name>
    <dbReference type="NCBI Taxonomy" id="3158264"/>
    <lineage>
        <taxon>Bacteria</taxon>
        <taxon>Bacillati</taxon>
        <taxon>Actinomycetota</taxon>
        <taxon>Actinomycetes</taxon>
        <taxon>Nakamurellales</taxon>
        <taxon>Nakamurellaceae</taxon>
        <taxon>Nakamurella</taxon>
    </lineage>
</organism>